<keyword evidence="5" id="KW-1185">Reference proteome</keyword>
<dbReference type="AlphaFoldDB" id="A0ABD2KVI4"/>
<feature type="transmembrane region" description="Helical" evidence="3">
    <location>
        <begin position="412"/>
        <end position="436"/>
    </location>
</feature>
<evidence type="ECO:0000313" key="5">
    <source>
        <dbReference type="Proteomes" id="UP001620626"/>
    </source>
</evidence>
<keyword evidence="3" id="KW-1133">Transmembrane helix</keyword>
<dbReference type="Proteomes" id="UP001620626">
    <property type="component" value="Unassembled WGS sequence"/>
</dbReference>
<keyword evidence="3" id="KW-0812">Transmembrane</keyword>
<gene>
    <name evidence="4" type="ORF">niasHT_011170</name>
</gene>
<name>A0ABD2KVI4_9BILA</name>
<evidence type="ECO:0000313" key="4">
    <source>
        <dbReference type="EMBL" id="KAL3106966.1"/>
    </source>
</evidence>
<evidence type="ECO:0000256" key="1">
    <source>
        <dbReference type="SAM" id="Coils"/>
    </source>
</evidence>
<reference evidence="4 5" key="1">
    <citation type="submission" date="2024-10" db="EMBL/GenBank/DDBJ databases">
        <authorList>
            <person name="Kim D."/>
        </authorList>
    </citation>
    <scope>NUCLEOTIDE SEQUENCE [LARGE SCALE GENOMIC DNA]</scope>
    <source>
        <strain evidence="4">BH-2024</strain>
    </source>
</reference>
<keyword evidence="1" id="KW-0175">Coiled coil</keyword>
<protein>
    <submittedName>
        <fullName evidence="4">Uncharacterized protein</fullName>
    </submittedName>
</protein>
<evidence type="ECO:0000256" key="2">
    <source>
        <dbReference type="SAM" id="MobiDB-lite"/>
    </source>
</evidence>
<organism evidence="4 5">
    <name type="scientific">Heterodera trifolii</name>
    <dbReference type="NCBI Taxonomy" id="157864"/>
    <lineage>
        <taxon>Eukaryota</taxon>
        <taxon>Metazoa</taxon>
        <taxon>Ecdysozoa</taxon>
        <taxon>Nematoda</taxon>
        <taxon>Chromadorea</taxon>
        <taxon>Rhabditida</taxon>
        <taxon>Tylenchina</taxon>
        <taxon>Tylenchomorpha</taxon>
        <taxon>Tylenchoidea</taxon>
        <taxon>Heteroderidae</taxon>
        <taxon>Heteroderinae</taxon>
        <taxon>Heterodera</taxon>
    </lineage>
</organism>
<sequence>MQPNDQHRRNQNAERRRMKKELAEIVQHNIELDEQILKRKKETAQIEERRKRIECDLAFQDFQIEHQAKQLNEERSQKEKAQEDAIKQQQQKEEALIREQKAIEDKQFYRKRAHQYLGEVEETEAKKSVLNKALAFVLKSGNAKRKKANADGSGPSSSISCPIELSAHSAVFEKHALPKEDTIVEEVGSEDEQTNTVGKMVAHEMSLADELKMAGKSADNNNETITGTKWSKASVAPNLVLEQELPMAEKSADNNDATITGTSEASVAPNLALEHELQIVDENVLKKGNMICSSSSSSALKMTLREEMKSATDDNCRKSSASQKFVFAQNVEESKCDDGDTDLIGSSVRSHIVVQTVQIGTELKPHVSSESHKRQNQSVHFDAITNRVNMDSASSPFCASQFAFARALSRPLLLVGLSIVALLLLTFLIIIVSIRFNLI</sequence>
<accession>A0ABD2KVI4</accession>
<feature type="region of interest" description="Disordered" evidence="2">
    <location>
        <begin position="1"/>
        <end position="20"/>
    </location>
</feature>
<evidence type="ECO:0000256" key="3">
    <source>
        <dbReference type="SAM" id="Phobius"/>
    </source>
</evidence>
<keyword evidence="3" id="KW-0472">Membrane</keyword>
<comment type="caution">
    <text evidence="4">The sequence shown here is derived from an EMBL/GenBank/DDBJ whole genome shotgun (WGS) entry which is preliminary data.</text>
</comment>
<feature type="coiled-coil region" evidence="1">
    <location>
        <begin position="64"/>
        <end position="106"/>
    </location>
</feature>
<dbReference type="EMBL" id="JBICBT010000627">
    <property type="protein sequence ID" value="KAL3106966.1"/>
    <property type="molecule type" value="Genomic_DNA"/>
</dbReference>
<proteinExistence type="predicted"/>